<evidence type="ECO:0000256" key="1">
    <source>
        <dbReference type="SAM" id="MobiDB-lite"/>
    </source>
</evidence>
<accession>A0A0B7JRR8</accession>
<feature type="region of interest" description="Disordered" evidence="1">
    <location>
        <begin position="1"/>
        <end position="46"/>
    </location>
</feature>
<proteinExistence type="predicted"/>
<evidence type="ECO:0000313" key="2">
    <source>
        <dbReference type="EMBL" id="CEO45967.1"/>
    </source>
</evidence>
<reference evidence="2" key="1">
    <citation type="submission" date="2015-01" db="EMBL/GenBank/DDBJ databases">
        <authorList>
            <person name="Durling Mikael"/>
        </authorList>
    </citation>
    <scope>NUCLEOTIDE SEQUENCE</scope>
</reference>
<feature type="compositionally biased region" description="Polar residues" evidence="1">
    <location>
        <begin position="21"/>
        <end position="32"/>
    </location>
</feature>
<name>A0A0B7JRR8_BIOOC</name>
<protein>
    <submittedName>
        <fullName evidence="2">Uncharacterized protein</fullName>
    </submittedName>
</protein>
<gene>
    <name evidence="2" type="ORF">BN869_000002022_1</name>
</gene>
<sequence>MSEVREHSLAVMNKTEIHELNSPTRSNGSSHIGNDKVQPGIVDRSGHRDGLTWDGMAFQQSPSYAIPQTEWSSASFHVLPLPVPGKKSLIEILNINSHEHTHILLAMIFGGFGSQIKSATLALPEDVRQSSIRQLGTVPLFA</sequence>
<organism evidence="2">
    <name type="scientific">Bionectria ochroleuca</name>
    <name type="common">Gliocladium roseum</name>
    <dbReference type="NCBI Taxonomy" id="29856"/>
    <lineage>
        <taxon>Eukaryota</taxon>
        <taxon>Fungi</taxon>
        <taxon>Dikarya</taxon>
        <taxon>Ascomycota</taxon>
        <taxon>Pezizomycotina</taxon>
        <taxon>Sordariomycetes</taxon>
        <taxon>Hypocreomycetidae</taxon>
        <taxon>Hypocreales</taxon>
        <taxon>Bionectriaceae</taxon>
        <taxon>Clonostachys</taxon>
    </lineage>
</organism>
<dbReference type="AlphaFoldDB" id="A0A0B7JRR8"/>
<dbReference type="EMBL" id="CDPU01000003">
    <property type="protein sequence ID" value="CEO45967.1"/>
    <property type="molecule type" value="Genomic_DNA"/>
</dbReference>